<dbReference type="PANTHER" id="PTHR33830:SF39">
    <property type="entry name" value="PECTINESTERASE INHIBITOR DOMAIN-CONTAINING PROTEIN"/>
    <property type="match status" value="1"/>
</dbReference>
<dbReference type="InterPro" id="IPR010851">
    <property type="entry name" value="DEFL"/>
</dbReference>
<keyword evidence="7" id="KW-1185">Reference proteome</keyword>
<evidence type="ECO:0000256" key="1">
    <source>
        <dbReference type="ARBA" id="ARBA00006722"/>
    </source>
</evidence>
<dbReference type="PANTHER" id="PTHR33830">
    <property type="entry name" value="DEFENSIN-LIKE PROTEIN 184-RELATED"/>
    <property type="match status" value="1"/>
</dbReference>
<protein>
    <submittedName>
        <fullName evidence="6">BnaA09g38790D protein</fullName>
    </submittedName>
</protein>
<keyword evidence="4" id="KW-0611">Plant defense</keyword>
<comment type="similarity">
    <text evidence="1">Belongs to the DEFL family.</text>
</comment>
<name>A0A078IMM3_BRANA</name>
<keyword evidence="3" id="KW-0295">Fungicide</keyword>
<keyword evidence="2" id="KW-0929">Antimicrobial</keyword>
<dbReference type="EMBL" id="LK033079">
    <property type="protein sequence ID" value="CDY52330.1"/>
    <property type="molecule type" value="Genomic_DNA"/>
</dbReference>
<sequence length="76" mass="8589">MDISTYTSSTLLKIPSHLLRMAMKETQGQENCHEYYTETGICEHNQCASQCTSKRNGTGRCIVGTKICICNYNCKF</sequence>
<dbReference type="PaxDb" id="3708-A0A078IMM3"/>
<dbReference type="Proteomes" id="UP000028999">
    <property type="component" value="Unassembled WGS sequence"/>
</dbReference>
<dbReference type="Gramene" id="CDY52330">
    <property type="protein sequence ID" value="CDY52330"/>
    <property type="gene ID" value="GSBRNA2T00006759001"/>
</dbReference>
<gene>
    <name evidence="6" type="primary">BnaA09g38790D</name>
    <name evidence="6" type="ORF">GSBRNA2T00006759001</name>
</gene>
<dbReference type="GO" id="GO:0031640">
    <property type="term" value="P:killing of cells of another organism"/>
    <property type="evidence" value="ECO:0007669"/>
    <property type="project" value="UniProtKB-KW"/>
</dbReference>
<evidence type="ECO:0000313" key="6">
    <source>
        <dbReference type="EMBL" id="CDY52330.1"/>
    </source>
</evidence>
<keyword evidence="5" id="KW-1015">Disulfide bond</keyword>
<proteinExistence type="inferred from homology"/>
<organism evidence="6 7">
    <name type="scientific">Brassica napus</name>
    <name type="common">Rape</name>
    <dbReference type="NCBI Taxonomy" id="3708"/>
    <lineage>
        <taxon>Eukaryota</taxon>
        <taxon>Viridiplantae</taxon>
        <taxon>Streptophyta</taxon>
        <taxon>Embryophyta</taxon>
        <taxon>Tracheophyta</taxon>
        <taxon>Spermatophyta</taxon>
        <taxon>Magnoliopsida</taxon>
        <taxon>eudicotyledons</taxon>
        <taxon>Gunneridae</taxon>
        <taxon>Pentapetalae</taxon>
        <taxon>rosids</taxon>
        <taxon>malvids</taxon>
        <taxon>Brassicales</taxon>
        <taxon>Brassicaceae</taxon>
        <taxon>Brassiceae</taxon>
        <taxon>Brassica</taxon>
    </lineage>
</organism>
<evidence type="ECO:0000256" key="2">
    <source>
        <dbReference type="ARBA" id="ARBA00022529"/>
    </source>
</evidence>
<dbReference type="GO" id="GO:0050832">
    <property type="term" value="P:defense response to fungus"/>
    <property type="evidence" value="ECO:0007669"/>
    <property type="project" value="UniProtKB-KW"/>
</dbReference>
<reference evidence="6 7" key="1">
    <citation type="journal article" date="2014" name="Science">
        <title>Plant genetics. Early allopolyploid evolution in the post-Neolithic Brassica napus oilseed genome.</title>
        <authorList>
            <person name="Chalhoub B."/>
            <person name="Denoeud F."/>
            <person name="Liu S."/>
            <person name="Parkin I.A."/>
            <person name="Tang H."/>
            <person name="Wang X."/>
            <person name="Chiquet J."/>
            <person name="Belcram H."/>
            <person name="Tong C."/>
            <person name="Samans B."/>
            <person name="Correa M."/>
            <person name="Da Silva C."/>
            <person name="Just J."/>
            <person name="Falentin C."/>
            <person name="Koh C.S."/>
            <person name="Le Clainche I."/>
            <person name="Bernard M."/>
            <person name="Bento P."/>
            <person name="Noel B."/>
            <person name="Labadie K."/>
            <person name="Alberti A."/>
            <person name="Charles M."/>
            <person name="Arnaud D."/>
            <person name="Guo H."/>
            <person name="Daviaud C."/>
            <person name="Alamery S."/>
            <person name="Jabbari K."/>
            <person name="Zhao M."/>
            <person name="Edger P.P."/>
            <person name="Chelaifa H."/>
            <person name="Tack D."/>
            <person name="Lassalle G."/>
            <person name="Mestiri I."/>
            <person name="Schnel N."/>
            <person name="Le Paslier M.C."/>
            <person name="Fan G."/>
            <person name="Renault V."/>
            <person name="Bayer P.E."/>
            <person name="Golicz A.A."/>
            <person name="Manoli S."/>
            <person name="Lee T.H."/>
            <person name="Thi V.H."/>
            <person name="Chalabi S."/>
            <person name="Hu Q."/>
            <person name="Fan C."/>
            <person name="Tollenaere R."/>
            <person name="Lu Y."/>
            <person name="Battail C."/>
            <person name="Shen J."/>
            <person name="Sidebottom C.H."/>
            <person name="Wang X."/>
            <person name="Canaguier A."/>
            <person name="Chauveau A."/>
            <person name="Berard A."/>
            <person name="Deniot G."/>
            <person name="Guan M."/>
            <person name="Liu Z."/>
            <person name="Sun F."/>
            <person name="Lim Y.P."/>
            <person name="Lyons E."/>
            <person name="Town C.D."/>
            <person name="Bancroft I."/>
            <person name="Wang X."/>
            <person name="Meng J."/>
            <person name="Ma J."/>
            <person name="Pires J.C."/>
            <person name="King G.J."/>
            <person name="Brunel D."/>
            <person name="Delourme R."/>
            <person name="Renard M."/>
            <person name="Aury J.M."/>
            <person name="Adams K.L."/>
            <person name="Batley J."/>
            <person name="Snowdon R.J."/>
            <person name="Tost J."/>
            <person name="Edwards D."/>
            <person name="Zhou Y."/>
            <person name="Hua W."/>
            <person name="Sharpe A.G."/>
            <person name="Paterson A.H."/>
            <person name="Guan C."/>
            <person name="Wincker P."/>
        </authorList>
    </citation>
    <scope>NUCLEOTIDE SEQUENCE [LARGE SCALE GENOMIC DNA]</scope>
    <source>
        <strain evidence="7">cv. Darmor-bzh</strain>
    </source>
</reference>
<evidence type="ECO:0000256" key="5">
    <source>
        <dbReference type="ARBA" id="ARBA00023157"/>
    </source>
</evidence>
<accession>A0A078IMM3</accession>
<evidence type="ECO:0000256" key="3">
    <source>
        <dbReference type="ARBA" id="ARBA00022577"/>
    </source>
</evidence>
<dbReference type="Pfam" id="PF07333">
    <property type="entry name" value="SLR1-BP"/>
    <property type="match status" value="1"/>
</dbReference>
<dbReference type="AlphaFoldDB" id="A0A078IMM3"/>
<evidence type="ECO:0000313" key="7">
    <source>
        <dbReference type="Proteomes" id="UP000028999"/>
    </source>
</evidence>
<evidence type="ECO:0000256" key="4">
    <source>
        <dbReference type="ARBA" id="ARBA00022821"/>
    </source>
</evidence>